<dbReference type="InterPro" id="IPR013688">
    <property type="entry name" value="GBS_Bsp-like"/>
</dbReference>
<gene>
    <name evidence="2" type="ORF">BN1356_02025</name>
</gene>
<feature type="region of interest" description="Disordered" evidence="1">
    <location>
        <begin position="169"/>
        <end position="219"/>
    </location>
</feature>
<dbReference type="Pfam" id="PF08481">
    <property type="entry name" value="GBS_Bsp-like"/>
    <property type="match status" value="3"/>
</dbReference>
<evidence type="ECO:0000256" key="1">
    <source>
        <dbReference type="SAM" id="MobiDB-lite"/>
    </source>
</evidence>
<evidence type="ECO:0000313" key="3">
    <source>
        <dbReference type="Proteomes" id="UP000198604"/>
    </source>
</evidence>
<evidence type="ECO:0000313" key="2">
    <source>
        <dbReference type="EMBL" id="CQR25683.1"/>
    </source>
</evidence>
<dbReference type="STRING" id="1608583.BN1356_02025"/>
<reference evidence="3" key="1">
    <citation type="submission" date="2015-03" db="EMBL/GenBank/DDBJ databases">
        <authorList>
            <person name="Urmite Genomes"/>
        </authorList>
    </citation>
    <scope>NUCLEOTIDE SEQUENCE [LARGE SCALE GENOMIC DNA]</scope>
    <source>
        <strain evidence="3">FF10</strain>
    </source>
</reference>
<dbReference type="RefSeq" id="WP_093651209.1">
    <property type="nucleotide sequence ID" value="NZ_CTEN01000004.1"/>
</dbReference>
<dbReference type="OrthoDB" id="9792074at2"/>
<accession>A0A0E3WFK5</accession>
<dbReference type="Proteomes" id="UP000198604">
    <property type="component" value="Unassembled WGS sequence"/>
</dbReference>
<sequence precursor="true">MKLKRMLNLLTILTLLWMDMQGVSLVFAETPSQTSPTITASENTNIKAEYHTHLDKEEMVLHFQPDSQLSTEKISAHLNQSGHQKNLNLTEVASGLYELRLPVDQVSPQDTLDILLETKLKEVFQFKNLSLDSQDQGSFSSEQVDGEISNQTSIIEDLTSTVQNTLENTTTSAETTSPASTSNEEASSTRAETSTETPQSPANKKEENTSLQASLSSQSLGQNGDFDITIANVPKSGIQSVQVPVWSEDKGQDDIRWYRAEKQADGTYKVSVKVSQHNFSTGKYNIHLYYQQSDGKTIGILATSTNVIIPKPSGELRIERKENSQNDYFDVIISNVSSPAGVKTVKVPIWSEENGQDDIKWYRADKQADGNYQLRVFVKDHKSYFGNYHVHLYYEQENGQTVGVSSTKTNIDFPKPSGKLNIQKQSSQLGSFEVVLSDVSAALAIDQVYLPIWTEENGQDDIKWYKADKQADGTYKTTVQISQHKNSYGPYKIHSYYRLSNGQMFGVTETTVILNQQKAIINSKSTENNGSIISVVGKTTMEVMEPF</sequence>
<dbReference type="EMBL" id="CTEN01000004">
    <property type="protein sequence ID" value="CQR25683.1"/>
    <property type="molecule type" value="Genomic_DNA"/>
</dbReference>
<organism evidence="2 3">
    <name type="scientific">Streptococcus varani</name>
    <dbReference type="NCBI Taxonomy" id="1608583"/>
    <lineage>
        <taxon>Bacteria</taxon>
        <taxon>Bacillati</taxon>
        <taxon>Bacillota</taxon>
        <taxon>Bacilli</taxon>
        <taxon>Lactobacillales</taxon>
        <taxon>Streptococcaceae</taxon>
        <taxon>Streptococcus</taxon>
    </lineage>
</organism>
<feature type="compositionally biased region" description="Low complexity" evidence="1">
    <location>
        <begin position="210"/>
        <end position="219"/>
    </location>
</feature>
<feature type="compositionally biased region" description="Low complexity" evidence="1">
    <location>
        <begin position="169"/>
        <end position="197"/>
    </location>
</feature>
<keyword evidence="3" id="KW-1185">Reference proteome</keyword>
<protein>
    <submittedName>
        <fullName evidence="2">N-acetylmuramidase/lysin</fullName>
    </submittedName>
</protein>
<name>A0A0E3WFK5_9STRE</name>
<proteinExistence type="predicted"/>
<dbReference type="Gene3D" id="2.60.40.3760">
    <property type="match status" value="3"/>
</dbReference>
<dbReference type="AlphaFoldDB" id="A0A0E3WFK5"/>